<evidence type="ECO:0000313" key="2">
    <source>
        <dbReference type="EMBL" id="MBK1658591.1"/>
    </source>
</evidence>
<dbReference type="Gene3D" id="3.60.15.10">
    <property type="entry name" value="Ribonuclease Z/Hydroxyacylglutathione hydrolase-like"/>
    <property type="match status" value="1"/>
</dbReference>
<feature type="domain" description="Metallo-beta-lactamase" evidence="1">
    <location>
        <begin position="67"/>
        <end position="162"/>
    </location>
</feature>
<dbReference type="PANTHER" id="PTHR13754">
    <property type="entry name" value="METALLO-BETA-LACTAMASE SUPERFAMILY PROTEIN"/>
    <property type="match status" value="1"/>
</dbReference>
<dbReference type="Proteomes" id="UP000697995">
    <property type="component" value="Unassembled WGS sequence"/>
</dbReference>
<dbReference type="InterPro" id="IPR052926">
    <property type="entry name" value="Metallo-beta-lactamase_dom"/>
</dbReference>
<dbReference type="CDD" id="cd07713">
    <property type="entry name" value="DHPS-like_MBL-fold"/>
    <property type="match status" value="1"/>
</dbReference>
<gene>
    <name evidence="2" type="ORF">CKO45_10140</name>
</gene>
<dbReference type="InterPro" id="IPR041712">
    <property type="entry name" value="DHPS-like_MBL-fold"/>
</dbReference>
<name>A0ABS1CWB1_9PROT</name>
<dbReference type="RefSeq" id="WP_133221523.1">
    <property type="nucleotide sequence ID" value="NZ_NRSG01000058.1"/>
</dbReference>
<proteinExistence type="predicted"/>
<reference evidence="2 3" key="1">
    <citation type="journal article" date="2020" name="Microorganisms">
        <title>Osmotic Adaptation and Compatible Solute Biosynthesis of Phototrophic Bacteria as Revealed from Genome Analyses.</title>
        <authorList>
            <person name="Imhoff J.F."/>
            <person name="Rahn T."/>
            <person name="Kunzel S."/>
            <person name="Keller A."/>
            <person name="Neulinger S.C."/>
        </authorList>
    </citation>
    <scope>NUCLEOTIDE SEQUENCE [LARGE SCALE GENOMIC DNA]</scope>
    <source>
        <strain evidence="2 3">DSM 15382</strain>
    </source>
</reference>
<keyword evidence="3" id="KW-1185">Reference proteome</keyword>
<evidence type="ECO:0000313" key="3">
    <source>
        <dbReference type="Proteomes" id="UP000697995"/>
    </source>
</evidence>
<evidence type="ECO:0000259" key="1">
    <source>
        <dbReference type="Pfam" id="PF00753"/>
    </source>
</evidence>
<dbReference type="EMBL" id="NRSG01000058">
    <property type="protein sequence ID" value="MBK1658591.1"/>
    <property type="molecule type" value="Genomic_DNA"/>
</dbReference>
<accession>A0ABS1CWB1</accession>
<sequence length="326" mass="34497">MTGLVTAEALEVLVLVDNVTDSLSTTPSFITREWQVLRRQGMKVVAGGALCCANHGLSLVATVHGAGGTRTLLFDGGPVDYAVERNGTRLGVAFGAIDAAMLSHGHWDHAGGLPQALAMIRAANGGRAVPLHLHPGMFAERGSRQPDGGVLPMDRVPPPEAWAAMGAGPVLRSDPYTLLDGLFWISGEIPRRTGYERGLVNQVARMTEAEPWAPDPLLMDERALAVRVRGKGLVVFSACSHAGIVNVLQHVRDSFPGEPIHAVMGGFHLSGETEAIIPETVRDLAGFGLAHLFPAHCTGWRAVAALERAFGEPAVAPAAVGKLYRL</sequence>
<dbReference type="InterPro" id="IPR001279">
    <property type="entry name" value="Metallo-B-lactamas"/>
</dbReference>
<protein>
    <submittedName>
        <fullName evidence="2">MBL fold metallo-hydrolase</fullName>
    </submittedName>
</protein>
<dbReference type="Pfam" id="PF00753">
    <property type="entry name" value="Lactamase_B"/>
    <property type="match status" value="1"/>
</dbReference>
<dbReference type="InterPro" id="IPR036866">
    <property type="entry name" value="RibonucZ/Hydroxyglut_hydro"/>
</dbReference>
<comment type="caution">
    <text evidence="2">The sequence shown here is derived from an EMBL/GenBank/DDBJ whole genome shotgun (WGS) entry which is preliminary data.</text>
</comment>
<dbReference type="PANTHER" id="PTHR13754:SF13">
    <property type="entry name" value="METALLO-BETA-LACTAMASE SUPERFAMILY PROTEIN (AFU_ORTHOLOGUE AFUA_3G07630)"/>
    <property type="match status" value="1"/>
</dbReference>
<organism evidence="2 3">
    <name type="scientific">Paracraurococcus ruber</name>
    <dbReference type="NCBI Taxonomy" id="77675"/>
    <lineage>
        <taxon>Bacteria</taxon>
        <taxon>Pseudomonadati</taxon>
        <taxon>Pseudomonadota</taxon>
        <taxon>Alphaproteobacteria</taxon>
        <taxon>Acetobacterales</taxon>
        <taxon>Roseomonadaceae</taxon>
        <taxon>Paracraurococcus</taxon>
    </lineage>
</organism>
<dbReference type="SUPFAM" id="SSF56281">
    <property type="entry name" value="Metallo-hydrolase/oxidoreductase"/>
    <property type="match status" value="1"/>
</dbReference>